<dbReference type="GeneTree" id="ENSGT00960000189679"/>
<dbReference type="Ensembl" id="ENSSHAT00000032585.1">
    <property type="protein sequence ID" value="ENSSHAP00000030552.1"/>
    <property type="gene ID" value="ENSSHAG00000021856.1"/>
</dbReference>
<evidence type="ECO:0000313" key="2">
    <source>
        <dbReference type="Ensembl" id="ENSSHAP00000030552.1"/>
    </source>
</evidence>
<reference evidence="2" key="3">
    <citation type="submission" date="2025-09" db="UniProtKB">
        <authorList>
            <consortium name="Ensembl"/>
        </authorList>
    </citation>
    <scope>IDENTIFICATION</scope>
</reference>
<dbReference type="AlphaFoldDB" id="A0A7N4NYV9"/>
<keyword evidence="1" id="KW-0732">Signal</keyword>
<keyword evidence="3" id="KW-1185">Reference proteome</keyword>
<reference evidence="2" key="2">
    <citation type="submission" date="2025-08" db="UniProtKB">
        <authorList>
            <consortium name="Ensembl"/>
        </authorList>
    </citation>
    <scope>IDENTIFICATION</scope>
</reference>
<evidence type="ECO:0000256" key="1">
    <source>
        <dbReference type="SAM" id="SignalP"/>
    </source>
</evidence>
<reference evidence="2 3" key="1">
    <citation type="journal article" date="2011" name="Proc. Natl. Acad. Sci. U.S.A.">
        <title>Genetic diversity and population structure of the endangered marsupial Sarcophilus harrisii (Tasmanian devil).</title>
        <authorList>
            <person name="Miller W."/>
            <person name="Hayes V.M."/>
            <person name="Ratan A."/>
            <person name="Petersen D.C."/>
            <person name="Wittekindt N.E."/>
            <person name="Miller J."/>
            <person name="Walenz B."/>
            <person name="Knight J."/>
            <person name="Qi J."/>
            <person name="Zhao F."/>
            <person name="Wang Q."/>
            <person name="Bedoya-Reina O.C."/>
            <person name="Katiyar N."/>
            <person name="Tomsho L.P."/>
            <person name="Kasson L.M."/>
            <person name="Hardie R.A."/>
            <person name="Woodbridge P."/>
            <person name="Tindall E.A."/>
            <person name="Bertelsen M.F."/>
            <person name="Dixon D."/>
            <person name="Pyecroft S."/>
            <person name="Helgen K.M."/>
            <person name="Lesk A.M."/>
            <person name="Pringle T.H."/>
            <person name="Patterson N."/>
            <person name="Zhang Y."/>
            <person name="Kreiss A."/>
            <person name="Woods G.M."/>
            <person name="Jones M.E."/>
            <person name="Schuster S.C."/>
        </authorList>
    </citation>
    <scope>NUCLEOTIDE SEQUENCE [LARGE SCALE GENOMIC DNA]</scope>
</reference>
<sequence length="76" mass="8648">MCNLKLPVVLIVLSVALSYLEATPIDRQEWILPIRSGNTLLEIRGTVPENEATLKVIIWRKGNVTRLHVHSAWLTF</sequence>
<proteinExistence type="predicted"/>
<accession>A0A7N4NYV9</accession>
<name>A0A7N4NYV9_SARHA</name>
<feature type="chain" id="PRO_5029899860" evidence="1">
    <location>
        <begin position="23"/>
        <end position="76"/>
    </location>
</feature>
<dbReference type="InParanoid" id="A0A7N4NYV9"/>
<dbReference type="Proteomes" id="UP000007648">
    <property type="component" value="Unassembled WGS sequence"/>
</dbReference>
<evidence type="ECO:0000313" key="3">
    <source>
        <dbReference type="Proteomes" id="UP000007648"/>
    </source>
</evidence>
<protein>
    <submittedName>
        <fullName evidence="2">Uncharacterized protein</fullName>
    </submittedName>
</protein>
<feature type="signal peptide" evidence="1">
    <location>
        <begin position="1"/>
        <end position="22"/>
    </location>
</feature>
<organism evidence="2 3">
    <name type="scientific">Sarcophilus harrisii</name>
    <name type="common">Tasmanian devil</name>
    <name type="synonym">Sarcophilus laniarius</name>
    <dbReference type="NCBI Taxonomy" id="9305"/>
    <lineage>
        <taxon>Eukaryota</taxon>
        <taxon>Metazoa</taxon>
        <taxon>Chordata</taxon>
        <taxon>Craniata</taxon>
        <taxon>Vertebrata</taxon>
        <taxon>Euteleostomi</taxon>
        <taxon>Mammalia</taxon>
        <taxon>Metatheria</taxon>
        <taxon>Dasyuromorphia</taxon>
        <taxon>Dasyuridae</taxon>
        <taxon>Sarcophilus</taxon>
    </lineage>
</organism>